<dbReference type="NCBIfam" id="NF003353">
    <property type="entry name" value="PRK04387.1"/>
    <property type="match status" value="1"/>
</dbReference>
<name>A0A1K2HFP2_9LACT</name>
<proteinExistence type="inferred from homology"/>
<dbReference type="EMBL" id="FPKS01000011">
    <property type="protein sequence ID" value="SFZ75680.1"/>
    <property type="molecule type" value="Genomic_DNA"/>
</dbReference>
<dbReference type="InterPro" id="IPR007920">
    <property type="entry name" value="UPF0223"/>
</dbReference>
<dbReference type="InterPro" id="IPR023324">
    <property type="entry name" value="BH2638-like_sf"/>
</dbReference>
<evidence type="ECO:0000256" key="1">
    <source>
        <dbReference type="HAMAP-Rule" id="MF_01041"/>
    </source>
</evidence>
<dbReference type="Pfam" id="PF05256">
    <property type="entry name" value="UPF0223"/>
    <property type="match status" value="1"/>
</dbReference>
<evidence type="ECO:0000313" key="3">
    <source>
        <dbReference type="EMBL" id="SFZ75680.1"/>
    </source>
</evidence>
<keyword evidence="5" id="KW-1185">Reference proteome</keyword>
<dbReference type="SUPFAM" id="SSF158504">
    <property type="entry name" value="BH2638-like"/>
    <property type="match status" value="1"/>
</dbReference>
<evidence type="ECO:0000313" key="2">
    <source>
        <dbReference type="EMBL" id="PCS03037.1"/>
    </source>
</evidence>
<comment type="similarity">
    <text evidence="1">Belongs to the UPF0223 family.</text>
</comment>
<dbReference type="EMBL" id="JXJT01000011">
    <property type="protein sequence ID" value="PCS03037.1"/>
    <property type="molecule type" value="Genomic_DNA"/>
</dbReference>
<sequence length="94" mass="10989">MSANNSYQYPIDLSWTGEEMAAVISFFNQVEDFYESKVSREAFLTAYHQFKQVVPSKMAEKQLDREFEKASGYSSYRALQEVTKSERQFVKHQA</sequence>
<dbReference type="Proteomes" id="UP000185655">
    <property type="component" value="Unassembled WGS sequence"/>
</dbReference>
<gene>
    <name evidence="2" type="ORF">RR45_GL000326</name>
    <name evidence="3" type="ORF">SAMN02746068_01696</name>
</gene>
<dbReference type="STRING" id="1122154.SAMN02746068_01696"/>
<organism evidence="3 4">
    <name type="scientific">Pseudolactococcus chungangensis CAU 28 = DSM 22330</name>
    <dbReference type="NCBI Taxonomy" id="1122154"/>
    <lineage>
        <taxon>Bacteria</taxon>
        <taxon>Bacillati</taxon>
        <taxon>Bacillota</taxon>
        <taxon>Bacilli</taxon>
        <taxon>Lactobacillales</taxon>
        <taxon>Streptococcaceae</taxon>
        <taxon>Pseudolactococcus</taxon>
    </lineage>
</organism>
<reference evidence="2 5" key="1">
    <citation type="submission" date="2014-12" db="EMBL/GenBank/DDBJ databases">
        <title>Draft genome sequences of 10 type strains of Lactococcus.</title>
        <authorList>
            <person name="Sun Z."/>
            <person name="Zhong Z."/>
            <person name="Liu W."/>
            <person name="Zhang W."/>
            <person name="Zhang H."/>
        </authorList>
    </citation>
    <scope>NUCLEOTIDE SEQUENCE [LARGE SCALE GENOMIC DNA]</scope>
    <source>
        <strain evidence="2 5">DSM 22330</strain>
    </source>
</reference>
<dbReference type="PIRSF" id="PIRSF037260">
    <property type="entry name" value="UPF0223"/>
    <property type="match status" value="1"/>
</dbReference>
<dbReference type="Proteomes" id="UP000218979">
    <property type="component" value="Unassembled WGS sequence"/>
</dbReference>
<dbReference type="Gene3D" id="1.10.220.80">
    <property type="entry name" value="BH2638-like"/>
    <property type="match status" value="1"/>
</dbReference>
<reference evidence="3 4" key="2">
    <citation type="submission" date="2016-11" db="EMBL/GenBank/DDBJ databases">
        <authorList>
            <person name="Jaros S."/>
            <person name="Januszkiewicz K."/>
            <person name="Wedrychowicz H."/>
        </authorList>
    </citation>
    <scope>NUCLEOTIDE SEQUENCE [LARGE SCALE GENOMIC DNA]</scope>
    <source>
        <strain evidence="3 4">DSM 22330</strain>
    </source>
</reference>
<accession>A0A1K2HFP2</accession>
<protein>
    <recommendedName>
        <fullName evidence="1">UPF0223 protein RR45_GL000326</fullName>
    </recommendedName>
</protein>
<evidence type="ECO:0000313" key="4">
    <source>
        <dbReference type="Proteomes" id="UP000185655"/>
    </source>
</evidence>
<evidence type="ECO:0000313" key="5">
    <source>
        <dbReference type="Proteomes" id="UP000218979"/>
    </source>
</evidence>
<dbReference type="OrthoDB" id="1649074at2"/>
<dbReference type="AlphaFoldDB" id="A0A1K2HFP2"/>
<dbReference type="HAMAP" id="MF_01041">
    <property type="entry name" value="UPF0223"/>
    <property type="match status" value="1"/>
</dbReference>
<dbReference type="RefSeq" id="WP_031366419.1">
    <property type="nucleotide sequence ID" value="NZ_FPKS01000011.1"/>
</dbReference>